<dbReference type="AlphaFoldDB" id="A0A6A6Y4A7"/>
<reference evidence="2 4" key="1">
    <citation type="journal article" date="2020" name="Stud. Mycol.">
        <title>101 Dothideomycetes genomes: a test case for predicting lifestyles and emergence of pathogens.</title>
        <authorList>
            <person name="Haridas S."/>
            <person name="Albert R."/>
            <person name="Binder M."/>
            <person name="Bloem J."/>
            <person name="Labutti K."/>
            <person name="Salamov A."/>
            <person name="Andreopoulos B."/>
            <person name="Baker S."/>
            <person name="Barry K."/>
            <person name="Bills G."/>
            <person name="Bluhm B."/>
            <person name="Cannon C."/>
            <person name="Castanera R."/>
            <person name="Culley D."/>
            <person name="Daum C."/>
            <person name="Ezra D."/>
            <person name="Gonzalez J."/>
            <person name="Henrissat B."/>
            <person name="Kuo A."/>
            <person name="Liang C."/>
            <person name="Lipzen A."/>
            <person name="Lutzoni F."/>
            <person name="Magnuson J."/>
            <person name="Mondo S."/>
            <person name="Nolan M."/>
            <person name="Ohm R."/>
            <person name="Pangilinan J."/>
            <person name="Park H.-J."/>
            <person name="Ramirez L."/>
            <person name="Alfaro M."/>
            <person name="Sun H."/>
            <person name="Tritt A."/>
            <person name="Yoshinaga Y."/>
            <person name="Zwiers L.-H."/>
            <person name="Turgeon B."/>
            <person name="Goodwin S."/>
            <person name="Spatafora J."/>
            <person name="Crous P."/>
            <person name="Grigoriev I."/>
        </authorList>
    </citation>
    <scope>NUCLEOTIDE SEQUENCE</scope>
    <source>
        <strain evidence="2 4">CBS 304.34</strain>
    </source>
</reference>
<dbReference type="InterPro" id="IPR056002">
    <property type="entry name" value="DUF7580"/>
</dbReference>
<evidence type="ECO:0000313" key="2">
    <source>
        <dbReference type="EMBL" id="KAF2803358.1"/>
    </source>
</evidence>
<dbReference type="GeneID" id="54467057"/>
<protein>
    <recommendedName>
        <fullName evidence="1">DUF7580 domain-containing protein</fullName>
    </recommendedName>
</protein>
<reference evidence="4" key="3">
    <citation type="submission" date="2025-04" db="UniProtKB">
        <authorList>
            <consortium name="RefSeq"/>
        </authorList>
    </citation>
    <scope>IDENTIFICATION</scope>
    <source>
        <strain evidence="4">CBS 304.34</strain>
    </source>
</reference>
<dbReference type="EMBL" id="MU003718">
    <property type="protein sequence ID" value="KAF2803358.1"/>
    <property type="molecule type" value="Genomic_DNA"/>
</dbReference>
<dbReference type="Pfam" id="PF24476">
    <property type="entry name" value="DUF7580"/>
    <property type="match status" value="1"/>
</dbReference>
<evidence type="ECO:0000313" key="4">
    <source>
        <dbReference type="RefSeq" id="XP_033570322.1"/>
    </source>
</evidence>
<sequence>MEVAGVVLGGIPLILFALENYRKALNPAKDYLRRYADKCDSFMNFLGHMDKIVQKLMDKLDIDIKGKPKWEEVAPDRVEWEWRRVKRSFGRNERQSLITDLQYWNTALKNCFEKQEIPSDEGNRTVQELQARFDQKQCDAIRNNAGAIHEAIQSGWGCVFPQTHGGNLYLRWHNDKVLDPAIFNMALSYKKTQTGIPYPSDEYWQEIQIRIKKAAAQIPLSAPASLTPPVVQSVVQKEAYQDKVRSAADYLGYFPDPDPSTSRQIQIHSTATKEYFPKIIPVHSLLSPSNEQVRSRLALSRKQRFGIAASAAWAVLLLCDSAWLSEKLDKDEIQLILDDGGALAQPESLGNTCISHRSALRQPRLSPQPPNFKKALSATKRSSRWAFCSLSYV</sequence>
<feature type="domain" description="DUF7580" evidence="1">
    <location>
        <begin position="139"/>
        <end position="342"/>
    </location>
</feature>
<dbReference type="PANTHER" id="PTHR35186">
    <property type="entry name" value="ANK_REP_REGION DOMAIN-CONTAINING PROTEIN"/>
    <property type="match status" value="1"/>
</dbReference>
<accession>A0A6A6Y4A7</accession>
<dbReference type="Proteomes" id="UP000504636">
    <property type="component" value="Unplaced"/>
</dbReference>
<keyword evidence="3" id="KW-1185">Reference proteome</keyword>
<dbReference type="OrthoDB" id="3565018at2759"/>
<dbReference type="PANTHER" id="PTHR35186:SF4">
    <property type="entry name" value="PRION-INHIBITION AND PROPAGATION HELO DOMAIN-CONTAINING PROTEIN"/>
    <property type="match status" value="1"/>
</dbReference>
<gene>
    <name evidence="2 4" type="ORF">BDZ99DRAFT_526716</name>
</gene>
<organism evidence="2">
    <name type="scientific">Mytilinidion resinicola</name>
    <dbReference type="NCBI Taxonomy" id="574789"/>
    <lineage>
        <taxon>Eukaryota</taxon>
        <taxon>Fungi</taxon>
        <taxon>Dikarya</taxon>
        <taxon>Ascomycota</taxon>
        <taxon>Pezizomycotina</taxon>
        <taxon>Dothideomycetes</taxon>
        <taxon>Pleosporomycetidae</taxon>
        <taxon>Mytilinidiales</taxon>
        <taxon>Mytilinidiaceae</taxon>
        <taxon>Mytilinidion</taxon>
    </lineage>
</organism>
<evidence type="ECO:0000313" key="3">
    <source>
        <dbReference type="Proteomes" id="UP000504636"/>
    </source>
</evidence>
<reference evidence="4" key="2">
    <citation type="submission" date="2020-04" db="EMBL/GenBank/DDBJ databases">
        <authorList>
            <consortium name="NCBI Genome Project"/>
        </authorList>
    </citation>
    <scope>NUCLEOTIDE SEQUENCE</scope>
    <source>
        <strain evidence="4">CBS 304.34</strain>
    </source>
</reference>
<dbReference type="RefSeq" id="XP_033570322.1">
    <property type="nucleotide sequence ID" value="XM_033726164.1"/>
</dbReference>
<proteinExistence type="predicted"/>
<evidence type="ECO:0000259" key="1">
    <source>
        <dbReference type="Pfam" id="PF24476"/>
    </source>
</evidence>
<name>A0A6A6Y4A7_9PEZI</name>